<protein>
    <submittedName>
        <fullName evidence="2">KilA-N domain-containing protein</fullName>
    </submittedName>
</protein>
<reference evidence="2 3" key="1">
    <citation type="submission" date="2019-07" db="EMBL/GenBank/DDBJ databases">
        <title>Serratia strains were isolated from fresh produce.</title>
        <authorList>
            <person name="Cho G.-S."/>
            <person name="Stein M."/>
            <person name="Lee W."/>
            <person name="Suh S.H."/>
            <person name="Franz C.M.A.P."/>
        </authorList>
    </citation>
    <scope>NUCLEOTIDE SEQUENCE [LARGE SCALE GENOMIC DNA]</scope>
    <source>
        <strain evidence="2 3">S17</strain>
    </source>
</reference>
<dbReference type="PROSITE" id="PS51301">
    <property type="entry name" value="KILA_N"/>
    <property type="match status" value="1"/>
</dbReference>
<dbReference type="Proteomes" id="UP000321307">
    <property type="component" value="Unassembled WGS sequence"/>
</dbReference>
<dbReference type="RefSeq" id="WP_147838949.1">
    <property type="nucleotide sequence ID" value="NZ_VOUP01000016.1"/>
</dbReference>
<feature type="domain" description="KilA-N" evidence="1">
    <location>
        <begin position="3"/>
        <end position="108"/>
    </location>
</feature>
<sequence length="122" mass="13145">MSNVANKSLPVIAGVLISTDDEGRFNLNALHKASGLGANKAPAQWLRTNAAQELVQEVTDMQICTSPIHSIKGGPNQGTFAHELLAVEYAGWISPAFRLKFEAHSGGLLCYSLGINVYFWTS</sequence>
<dbReference type="InterPro" id="IPR017880">
    <property type="entry name" value="KilA_N"/>
</dbReference>
<dbReference type="Pfam" id="PF04383">
    <property type="entry name" value="KilA-N"/>
    <property type="match status" value="1"/>
</dbReference>
<evidence type="ECO:0000259" key="1">
    <source>
        <dbReference type="PROSITE" id="PS51301"/>
    </source>
</evidence>
<proteinExistence type="predicted"/>
<dbReference type="AlphaFoldDB" id="A0A9X9C076"/>
<dbReference type="InterPro" id="IPR018004">
    <property type="entry name" value="KilA/APSES_HTH"/>
</dbReference>
<dbReference type="EMBL" id="VOUP01000016">
    <property type="protein sequence ID" value="TXE25875.1"/>
    <property type="molecule type" value="Genomic_DNA"/>
</dbReference>
<evidence type="ECO:0000313" key="3">
    <source>
        <dbReference type="Proteomes" id="UP000321307"/>
    </source>
</evidence>
<accession>A0A9X9C076</accession>
<comment type="caution">
    <text evidence="2">The sequence shown here is derived from an EMBL/GenBank/DDBJ whole genome shotgun (WGS) entry which is preliminary data.</text>
</comment>
<name>A0A9X9C076_9GAMM</name>
<dbReference type="SMART" id="SM01252">
    <property type="entry name" value="KilA-N"/>
    <property type="match status" value="1"/>
</dbReference>
<organism evidence="2 3">
    <name type="scientific">Serratia ureilytica</name>
    <dbReference type="NCBI Taxonomy" id="300181"/>
    <lineage>
        <taxon>Bacteria</taxon>
        <taxon>Pseudomonadati</taxon>
        <taxon>Pseudomonadota</taxon>
        <taxon>Gammaproteobacteria</taxon>
        <taxon>Enterobacterales</taxon>
        <taxon>Yersiniaceae</taxon>
        <taxon>Serratia</taxon>
    </lineage>
</organism>
<gene>
    <name evidence="2" type="ORF">FOT63_21940</name>
</gene>
<evidence type="ECO:0000313" key="2">
    <source>
        <dbReference type="EMBL" id="TXE25875.1"/>
    </source>
</evidence>